<dbReference type="InterPro" id="IPR000276">
    <property type="entry name" value="GPCR_Rhodpsn"/>
</dbReference>
<keyword evidence="9 10" id="KW-0807">Transducer</keyword>
<organism evidence="13">
    <name type="scientific">Schmidtea mediterranea</name>
    <name type="common">Freshwater planarian flatworm</name>
    <dbReference type="NCBI Taxonomy" id="79327"/>
    <lineage>
        <taxon>Eukaryota</taxon>
        <taxon>Metazoa</taxon>
        <taxon>Spiralia</taxon>
        <taxon>Lophotrochozoa</taxon>
        <taxon>Platyhelminthes</taxon>
        <taxon>Rhabditophora</taxon>
        <taxon>Seriata</taxon>
        <taxon>Tricladida</taxon>
        <taxon>Continenticola</taxon>
        <taxon>Geoplanoidea</taxon>
        <taxon>Dugesiidae</taxon>
        <taxon>Schmidtea</taxon>
    </lineage>
</organism>
<evidence type="ECO:0000256" key="6">
    <source>
        <dbReference type="ARBA" id="ARBA00023136"/>
    </source>
</evidence>
<dbReference type="EMBL" id="KX018826">
    <property type="protein sequence ID" value="ANO38987.1"/>
    <property type="molecule type" value="mRNA"/>
</dbReference>
<evidence type="ECO:0000256" key="7">
    <source>
        <dbReference type="ARBA" id="ARBA00023170"/>
    </source>
</evidence>
<keyword evidence="5 10" id="KW-0297">G-protein coupled receptor</keyword>
<evidence type="ECO:0000256" key="3">
    <source>
        <dbReference type="ARBA" id="ARBA00022692"/>
    </source>
</evidence>
<keyword evidence="3 10" id="KW-0812">Transmembrane</keyword>
<name>A0A193KU21_SCHMD</name>
<dbReference type="PROSITE" id="PS00237">
    <property type="entry name" value="G_PROTEIN_RECEP_F1_1"/>
    <property type="match status" value="1"/>
</dbReference>
<feature type="transmembrane region" description="Helical" evidence="11">
    <location>
        <begin position="389"/>
        <end position="413"/>
    </location>
</feature>
<feature type="transmembrane region" description="Helical" evidence="11">
    <location>
        <begin position="26"/>
        <end position="50"/>
    </location>
</feature>
<evidence type="ECO:0000256" key="9">
    <source>
        <dbReference type="ARBA" id="ARBA00023224"/>
    </source>
</evidence>
<dbReference type="Gene3D" id="1.20.1070.10">
    <property type="entry name" value="Rhodopsin 7-helix transmembrane proteins"/>
    <property type="match status" value="2"/>
</dbReference>
<keyword evidence="2" id="KW-1003">Cell membrane</keyword>
<dbReference type="GO" id="GO:0004930">
    <property type="term" value="F:G protein-coupled receptor activity"/>
    <property type="evidence" value="ECO:0007669"/>
    <property type="project" value="UniProtKB-KW"/>
</dbReference>
<keyword evidence="8" id="KW-0325">Glycoprotein</keyword>
<dbReference type="Pfam" id="PF00001">
    <property type="entry name" value="7tm_1"/>
    <property type="match status" value="1"/>
</dbReference>
<evidence type="ECO:0000256" key="4">
    <source>
        <dbReference type="ARBA" id="ARBA00022989"/>
    </source>
</evidence>
<protein>
    <submittedName>
        <fullName evidence="13">GCR005</fullName>
    </submittedName>
</protein>
<dbReference type="PANTHER" id="PTHR24248">
    <property type="entry name" value="ADRENERGIC RECEPTOR-RELATED G-PROTEIN COUPLED RECEPTOR"/>
    <property type="match status" value="1"/>
</dbReference>
<keyword evidence="7 10" id="KW-0675">Receptor</keyword>
<dbReference type="GO" id="GO:0005886">
    <property type="term" value="C:plasma membrane"/>
    <property type="evidence" value="ECO:0007669"/>
    <property type="project" value="UniProtKB-SubCell"/>
</dbReference>
<feature type="transmembrane region" description="Helical" evidence="11">
    <location>
        <begin position="102"/>
        <end position="123"/>
    </location>
</feature>
<comment type="subcellular location">
    <subcellularLocation>
        <location evidence="1">Cell membrane</location>
        <topology evidence="1">Multi-pass membrane protein</topology>
    </subcellularLocation>
</comment>
<evidence type="ECO:0000256" key="5">
    <source>
        <dbReference type="ARBA" id="ARBA00023040"/>
    </source>
</evidence>
<accession>A0A193KU21</accession>
<dbReference type="OMA" id="DSTEMEV"/>
<feature type="transmembrane region" description="Helical" evidence="11">
    <location>
        <begin position="206"/>
        <end position="227"/>
    </location>
</feature>
<evidence type="ECO:0000256" key="2">
    <source>
        <dbReference type="ARBA" id="ARBA00022475"/>
    </source>
</evidence>
<evidence type="ECO:0000256" key="11">
    <source>
        <dbReference type="SAM" id="Phobius"/>
    </source>
</evidence>
<keyword evidence="6 11" id="KW-0472">Membrane</keyword>
<sequence>MEADYLLKSKDFLARKYVGFPSVESVFILFVLILIDLSILIGNILVIIAASTSVKLRRYKTNIFIINLAVSDLLLGIIVLPLSIGNQVLNRRWFFGNALCKIWLASDVLLCTASILNLTVISFDRYIAIRNPIRYLSWMTNKNCQILLTSVWIFAFIISFPNILTLVYQNTIINIKISDVNPTRNMSFSNLSIHAICSITDSSPGYIIYSAFGSYYIPLIVMVYFYASIFATAHKTICGIAKGRLKNRDGKTIIMRVHCGGFRTDSSSKSQCLESSDETGKLIQSTPRHRISNCPFKFCCQNKIPFTTPKFSFNKSNSHNPNLDDCKSIESINFSQRDTGIESDYELLKSNVDSINLTKTKRSLTQTSEIKIIPVPLSRMQREAKAARMLGIICGAFILCWLPFFIVYVTGAFYKNIPDSWFDGVFWLGYCNSLLNPWIYALFSKDFRLAYRRFLCRKRF</sequence>
<feature type="transmembrane region" description="Helical" evidence="11">
    <location>
        <begin position="425"/>
        <end position="443"/>
    </location>
</feature>
<evidence type="ECO:0000256" key="1">
    <source>
        <dbReference type="ARBA" id="ARBA00004651"/>
    </source>
</evidence>
<feature type="transmembrane region" description="Helical" evidence="11">
    <location>
        <begin position="62"/>
        <end position="82"/>
    </location>
</feature>
<dbReference type="OrthoDB" id="6358729at2759"/>
<comment type="similarity">
    <text evidence="10">Belongs to the G-protein coupled receptor 1 family.</text>
</comment>
<dbReference type="AlphaFoldDB" id="A0A193KU21"/>
<evidence type="ECO:0000259" key="12">
    <source>
        <dbReference type="PROSITE" id="PS50262"/>
    </source>
</evidence>
<gene>
    <name evidence="13" type="primary">gcr005</name>
</gene>
<keyword evidence="4 11" id="KW-1133">Transmembrane helix</keyword>
<evidence type="ECO:0000256" key="10">
    <source>
        <dbReference type="RuleBase" id="RU000688"/>
    </source>
</evidence>
<dbReference type="SUPFAM" id="SSF81321">
    <property type="entry name" value="Family A G protein-coupled receptor-like"/>
    <property type="match status" value="1"/>
</dbReference>
<dbReference type="PROSITE" id="PS50262">
    <property type="entry name" value="G_PROTEIN_RECEP_F1_2"/>
    <property type="match status" value="1"/>
</dbReference>
<dbReference type="PRINTS" id="PR00237">
    <property type="entry name" value="GPCRRHODOPSN"/>
</dbReference>
<evidence type="ECO:0000256" key="8">
    <source>
        <dbReference type="ARBA" id="ARBA00023180"/>
    </source>
</evidence>
<feature type="transmembrane region" description="Helical" evidence="11">
    <location>
        <begin position="144"/>
        <end position="164"/>
    </location>
</feature>
<reference evidence="13" key="1">
    <citation type="journal article" date="2016" name="PLoS Biol.">
        <title>GPCRs Direct Germline Development and Somatic Gonad Function in Planarians.</title>
        <authorList>
            <person name="Saberi A."/>
            <person name="Jamal A."/>
            <person name="Beets I."/>
            <person name="Schoofs L."/>
            <person name="Newmark P.A."/>
        </authorList>
    </citation>
    <scope>NUCLEOTIDE SEQUENCE</scope>
</reference>
<dbReference type="InterPro" id="IPR017452">
    <property type="entry name" value="GPCR_Rhodpsn_7TM"/>
</dbReference>
<feature type="domain" description="G-protein coupled receptors family 1 profile" evidence="12">
    <location>
        <begin position="42"/>
        <end position="440"/>
    </location>
</feature>
<proteinExistence type="evidence at transcript level"/>
<evidence type="ECO:0000313" key="13">
    <source>
        <dbReference type="EMBL" id="ANO38987.1"/>
    </source>
</evidence>
<dbReference type="CDD" id="cd14967">
    <property type="entry name" value="7tmA_amine_R-like"/>
    <property type="match status" value="1"/>
</dbReference>
<dbReference type="PANTHER" id="PTHR24248:SF174">
    <property type="entry name" value="TYRAMINE_OCTOPAMINE RECEPTOR"/>
    <property type="match status" value="1"/>
</dbReference>